<dbReference type="Pfam" id="PF03401">
    <property type="entry name" value="TctC"/>
    <property type="match status" value="1"/>
</dbReference>
<dbReference type="InterPro" id="IPR042100">
    <property type="entry name" value="Bug_dom1"/>
</dbReference>
<keyword evidence="3" id="KW-1185">Reference proteome</keyword>
<dbReference type="EMBL" id="JAAGBB010000025">
    <property type="protein sequence ID" value="MBR0666646.1"/>
    <property type="molecule type" value="Genomic_DNA"/>
</dbReference>
<dbReference type="PROSITE" id="PS51318">
    <property type="entry name" value="TAT"/>
    <property type="match status" value="1"/>
</dbReference>
<evidence type="ECO:0000256" key="1">
    <source>
        <dbReference type="ARBA" id="ARBA00006987"/>
    </source>
</evidence>
<name>A0ABS5F2A5_9PROT</name>
<dbReference type="SUPFAM" id="SSF53850">
    <property type="entry name" value="Periplasmic binding protein-like II"/>
    <property type="match status" value="1"/>
</dbReference>
<dbReference type="InterPro" id="IPR006311">
    <property type="entry name" value="TAT_signal"/>
</dbReference>
<organism evidence="2 3">
    <name type="scientific">Plastoroseomonas hellenica</name>
    <dbReference type="NCBI Taxonomy" id="2687306"/>
    <lineage>
        <taxon>Bacteria</taxon>
        <taxon>Pseudomonadati</taxon>
        <taxon>Pseudomonadota</taxon>
        <taxon>Alphaproteobacteria</taxon>
        <taxon>Acetobacterales</taxon>
        <taxon>Acetobacteraceae</taxon>
        <taxon>Plastoroseomonas</taxon>
    </lineage>
</organism>
<comment type="similarity">
    <text evidence="1">Belongs to the UPF0065 (bug) family.</text>
</comment>
<comment type="caution">
    <text evidence="2">The sequence shown here is derived from an EMBL/GenBank/DDBJ whole genome shotgun (WGS) entry which is preliminary data.</text>
</comment>
<proteinExistence type="inferred from homology"/>
<reference evidence="3" key="1">
    <citation type="journal article" date="2021" name="Syst. Appl. Microbiol.">
        <title>Roseomonas hellenica sp. nov., isolated from roots of wild-growing Alkanna tinctoria.</title>
        <authorList>
            <person name="Rat A."/>
            <person name="Naranjo H.D."/>
            <person name="Lebbe L."/>
            <person name="Cnockaert M."/>
            <person name="Krigas N."/>
            <person name="Grigoriadou K."/>
            <person name="Maloupa E."/>
            <person name="Willems A."/>
        </authorList>
    </citation>
    <scope>NUCLEOTIDE SEQUENCE [LARGE SCALE GENOMIC DNA]</scope>
    <source>
        <strain evidence="3">LMG 31523</strain>
    </source>
</reference>
<dbReference type="Gene3D" id="3.40.190.10">
    <property type="entry name" value="Periplasmic binding protein-like II"/>
    <property type="match status" value="1"/>
</dbReference>
<evidence type="ECO:0000313" key="3">
    <source>
        <dbReference type="Proteomes" id="UP001196870"/>
    </source>
</evidence>
<sequence>MPGPSRRTLLSLASATPLLRAARATAQAGFPNRPITIVMPVAPGGPGDVLGRPLAQVMSAELGQAVVIDARPGAGGTIGLDYAARQRPDGHTLVIVSNSTYAIAPHLYTMPYDNDTAFAPIALLAGAPSFLCVHRSVPANTVAEFIALARQRPDSITFATAGIGFTSHLATELFMAKTGVSMLHVPYRGGAPASQALLAGEVNMNFMEAALVRSLASTGMIRPLAITSRVRSPLFPDVPTLEEAGVQGFESATYWAMIAPAGTPQPILDRVGGIALAHMRRPETQATVSHAGFIPIAGDAEAFTRHKAADTALWGEIIRTRGIRLSS</sequence>
<dbReference type="PIRSF" id="PIRSF017082">
    <property type="entry name" value="YflP"/>
    <property type="match status" value="1"/>
</dbReference>
<accession>A0ABS5F2A5</accession>
<dbReference type="InterPro" id="IPR005064">
    <property type="entry name" value="BUG"/>
</dbReference>
<dbReference type="Gene3D" id="3.40.190.150">
    <property type="entry name" value="Bordetella uptake gene, domain 1"/>
    <property type="match status" value="1"/>
</dbReference>
<evidence type="ECO:0000313" key="2">
    <source>
        <dbReference type="EMBL" id="MBR0666646.1"/>
    </source>
</evidence>
<gene>
    <name evidence="2" type="ORF">GXW71_19965</name>
</gene>
<dbReference type="RefSeq" id="WP_211854369.1">
    <property type="nucleotide sequence ID" value="NZ_JAAGBB010000025.1"/>
</dbReference>
<dbReference type="PANTHER" id="PTHR42928">
    <property type="entry name" value="TRICARBOXYLATE-BINDING PROTEIN"/>
    <property type="match status" value="1"/>
</dbReference>
<protein>
    <submittedName>
        <fullName evidence="2">Tripartite tricarboxylate transporter substrate binding protein</fullName>
    </submittedName>
</protein>
<dbReference type="PANTHER" id="PTHR42928:SF5">
    <property type="entry name" value="BLR1237 PROTEIN"/>
    <property type="match status" value="1"/>
</dbReference>
<dbReference type="Proteomes" id="UP001196870">
    <property type="component" value="Unassembled WGS sequence"/>
</dbReference>